<dbReference type="InterPro" id="IPR004097">
    <property type="entry name" value="DHHA2"/>
</dbReference>
<sequence>MTIITSKGIRSFFKGVGEFLAKDTLKSSFSSIVFVTGNESADLDSCVSSIITAYLYSIDQGQESQTTPLVLPLINTPREDLNLRPDITYLLKTTGIATASLTFIDDLLPLKKTPSTPSPKTFLVDHNKLQGPTREIFGTNVIGIIDHHDDEQAYKIDGSTGPRIIERTGSCSSLVVNYFSAKLSSTVFETDKDLALLALGPLLADTSNMTSRVEEFDTKSYEILTHALGYTAADVTAFYHTLDRYKKDVSSLTGAEILRKDYKEWVPESHTTDEEAHENSIPGKIGISSVVKSLAWLYNTHKSFEDDIKQWAQRRQLDFFAVMSSYVEDSENAHGNFCRDILLFVPPTATQTSKDKLQEVIKEVTGPLELEPLDLKVSEGFYAFRQRNLKSSRKQVAPLLKFHIQGVAMNSL</sequence>
<dbReference type="PANTHER" id="PTHR12112:SF39">
    <property type="entry name" value="EG:152A3.5 PROTEIN (FBGN0003116_PN PROTEIN)"/>
    <property type="match status" value="1"/>
</dbReference>
<evidence type="ECO:0000313" key="6">
    <source>
        <dbReference type="EMBL" id="CDO52255.1"/>
    </source>
</evidence>
<dbReference type="Proteomes" id="UP000242525">
    <property type="component" value="Unassembled WGS sequence"/>
</dbReference>
<dbReference type="Gene3D" id="3.10.310.20">
    <property type="entry name" value="DHHA2 domain"/>
    <property type="match status" value="1"/>
</dbReference>
<keyword evidence="2" id="KW-0479">Metal-binding</keyword>
<evidence type="ECO:0000256" key="3">
    <source>
        <dbReference type="ARBA" id="ARBA00022801"/>
    </source>
</evidence>
<comment type="caution">
    <text evidence="6">The sequence shown here is derived from an EMBL/GenBank/DDBJ whole genome shotgun (WGS) entry which is preliminary data.</text>
</comment>
<feature type="domain" description="DHHA2" evidence="5">
    <location>
        <begin position="239"/>
        <end position="404"/>
    </location>
</feature>
<evidence type="ECO:0000259" key="5">
    <source>
        <dbReference type="SMART" id="SM01131"/>
    </source>
</evidence>
<dbReference type="InterPro" id="IPR038222">
    <property type="entry name" value="DHHA2_dom_sf"/>
</dbReference>
<name>A0A0J9X4B8_GEOCN</name>
<dbReference type="OrthoDB" id="374045at2759"/>
<dbReference type="AlphaFoldDB" id="A0A0J9X4B8"/>
<evidence type="ECO:0000256" key="2">
    <source>
        <dbReference type="ARBA" id="ARBA00022723"/>
    </source>
</evidence>
<keyword evidence="3" id="KW-0378">Hydrolase</keyword>
<dbReference type="Pfam" id="PF01368">
    <property type="entry name" value="DHH"/>
    <property type="match status" value="1"/>
</dbReference>
<dbReference type="SUPFAM" id="SSF64182">
    <property type="entry name" value="DHH phosphoesterases"/>
    <property type="match status" value="1"/>
</dbReference>
<dbReference type="Pfam" id="PF02833">
    <property type="entry name" value="DHHA2"/>
    <property type="match status" value="1"/>
</dbReference>
<dbReference type="GO" id="GO:0004309">
    <property type="term" value="F:exopolyphosphatase activity"/>
    <property type="evidence" value="ECO:0007669"/>
    <property type="project" value="TreeGrafter"/>
</dbReference>
<dbReference type="EMBL" id="CCBN010000002">
    <property type="protein sequence ID" value="CDO52255.1"/>
    <property type="molecule type" value="Genomic_DNA"/>
</dbReference>
<reference evidence="6" key="1">
    <citation type="submission" date="2014-03" db="EMBL/GenBank/DDBJ databases">
        <authorList>
            <person name="Casaregola S."/>
        </authorList>
    </citation>
    <scope>NUCLEOTIDE SEQUENCE [LARGE SCALE GENOMIC DNA]</scope>
    <source>
        <strain evidence="6">CLIB 918</strain>
    </source>
</reference>
<keyword evidence="7" id="KW-1185">Reference proteome</keyword>
<keyword evidence="4" id="KW-0464">Manganese</keyword>
<dbReference type="STRING" id="1173061.A0A0J9X4B8"/>
<dbReference type="GO" id="GO:0046872">
    <property type="term" value="F:metal ion binding"/>
    <property type="evidence" value="ECO:0007669"/>
    <property type="project" value="UniProtKB-KW"/>
</dbReference>
<dbReference type="InterPro" id="IPR038763">
    <property type="entry name" value="DHH_sf"/>
</dbReference>
<proteinExistence type="predicted"/>
<dbReference type="PANTHER" id="PTHR12112">
    <property type="entry name" value="BNIP - RELATED"/>
    <property type="match status" value="1"/>
</dbReference>
<evidence type="ECO:0000313" key="7">
    <source>
        <dbReference type="Proteomes" id="UP000242525"/>
    </source>
</evidence>
<dbReference type="InterPro" id="IPR001667">
    <property type="entry name" value="DDH_dom"/>
</dbReference>
<gene>
    <name evidence="6" type="ORF">BN980_GECA02s08084g</name>
</gene>
<comment type="cofactor">
    <cofactor evidence="1">
        <name>Mn(2+)</name>
        <dbReference type="ChEBI" id="CHEBI:29035"/>
    </cofactor>
</comment>
<protein>
    <submittedName>
        <fullName evidence="6">Similar to Saccharomyces cerevisiae YHR201C PPX1 Exopolyphosphatase, hydrolyzes inorganic polyphosphate (Poly P) into Pi residues</fullName>
    </submittedName>
</protein>
<evidence type="ECO:0000256" key="1">
    <source>
        <dbReference type="ARBA" id="ARBA00001936"/>
    </source>
</evidence>
<organism evidence="6 7">
    <name type="scientific">Geotrichum candidum</name>
    <name type="common">Oospora lactis</name>
    <name type="synonym">Dipodascus geotrichum</name>
    <dbReference type="NCBI Taxonomy" id="1173061"/>
    <lineage>
        <taxon>Eukaryota</taxon>
        <taxon>Fungi</taxon>
        <taxon>Dikarya</taxon>
        <taxon>Ascomycota</taxon>
        <taxon>Saccharomycotina</taxon>
        <taxon>Dipodascomycetes</taxon>
        <taxon>Dipodascales</taxon>
        <taxon>Dipodascaceae</taxon>
        <taxon>Geotrichum</taxon>
    </lineage>
</organism>
<evidence type="ECO:0000256" key="4">
    <source>
        <dbReference type="ARBA" id="ARBA00023211"/>
    </source>
</evidence>
<accession>A0A0J9X4B8</accession>
<dbReference type="Gene3D" id="3.90.1640.10">
    <property type="entry name" value="inorganic pyrophosphatase (n-terminal core)"/>
    <property type="match status" value="1"/>
</dbReference>
<dbReference type="GO" id="GO:0005737">
    <property type="term" value="C:cytoplasm"/>
    <property type="evidence" value="ECO:0007669"/>
    <property type="project" value="InterPro"/>
</dbReference>
<dbReference type="SMART" id="SM01131">
    <property type="entry name" value="DHHA2"/>
    <property type="match status" value="1"/>
</dbReference>